<dbReference type="InParanoid" id="A0A067PKE2"/>
<dbReference type="AlphaFoldDB" id="A0A067PKE2"/>
<organism evidence="7 8">
    <name type="scientific">Jaapia argillacea MUCL 33604</name>
    <dbReference type="NCBI Taxonomy" id="933084"/>
    <lineage>
        <taxon>Eukaryota</taxon>
        <taxon>Fungi</taxon>
        <taxon>Dikarya</taxon>
        <taxon>Basidiomycota</taxon>
        <taxon>Agaricomycotina</taxon>
        <taxon>Agaricomycetes</taxon>
        <taxon>Agaricomycetidae</taxon>
        <taxon>Jaapiales</taxon>
        <taxon>Jaapiaceae</taxon>
        <taxon>Jaapia</taxon>
    </lineage>
</organism>
<name>A0A067PKE2_9AGAM</name>
<feature type="domain" description="Galactose oxidase-like Early set" evidence="6">
    <location>
        <begin position="479"/>
        <end position="587"/>
    </location>
</feature>
<dbReference type="InterPro" id="IPR014756">
    <property type="entry name" value="Ig_E-set"/>
</dbReference>
<dbReference type="InterPro" id="IPR013783">
    <property type="entry name" value="Ig-like_fold"/>
</dbReference>
<dbReference type="InterPro" id="IPR037293">
    <property type="entry name" value="Gal_Oxidase_central_sf"/>
</dbReference>
<dbReference type="Pfam" id="PF07250">
    <property type="entry name" value="Glyoxal_oxid_N"/>
    <property type="match status" value="1"/>
</dbReference>
<dbReference type="EMBL" id="KL197725">
    <property type="protein sequence ID" value="KDQ55294.1"/>
    <property type="molecule type" value="Genomic_DNA"/>
</dbReference>
<dbReference type="HOGENOM" id="CLU_009630_3_0_1"/>
<keyword evidence="1 4" id="KW-0732">Signal</keyword>
<dbReference type="STRING" id="933084.A0A067PKE2"/>
<feature type="signal peptide" evidence="4">
    <location>
        <begin position="1"/>
        <end position="19"/>
    </location>
</feature>
<evidence type="ECO:0000256" key="1">
    <source>
        <dbReference type="ARBA" id="ARBA00022729"/>
    </source>
</evidence>
<dbReference type="InterPro" id="IPR015202">
    <property type="entry name" value="GO-like_E_set"/>
</dbReference>
<keyword evidence="3" id="KW-0812">Transmembrane</keyword>
<dbReference type="Proteomes" id="UP000027265">
    <property type="component" value="Unassembled WGS sequence"/>
</dbReference>
<evidence type="ECO:0000256" key="2">
    <source>
        <dbReference type="SAM" id="MobiDB-lite"/>
    </source>
</evidence>
<dbReference type="PANTHER" id="PTHR32208">
    <property type="entry name" value="SECRETED PROTEIN-RELATED"/>
    <property type="match status" value="1"/>
</dbReference>
<dbReference type="InterPro" id="IPR011043">
    <property type="entry name" value="Gal_Oxase/kelch_b-propeller"/>
</dbReference>
<evidence type="ECO:0000313" key="8">
    <source>
        <dbReference type="Proteomes" id="UP000027265"/>
    </source>
</evidence>
<evidence type="ECO:0000313" key="7">
    <source>
        <dbReference type="EMBL" id="KDQ55294.1"/>
    </source>
</evidence>
<evidence type="ECO:0000256" key="3">
    <source>
        <dbReference type="SAM" id="Phobius"/>
    </source>
</evidence>
<feature type="chain" id="PRO_5001643208" evidence="4">
    <location>
        <begin position="20"/>
        <end position="743"/>
    </location>
</feature>
<feature type="region of interest" description="Disordered" evidence="2">
    <location>
        <begin position="697"/>
        <end position="743"/>
    </location>
</feature>
<feature type="compositionally biased region" description="Polar residues" evidence="2">
    <location>
        <begin position="714"/>
        <end position="729"/>
    </location>
</feature>
<keyword evidence="3" id="KW-1133">Transmembrane helix</keyword>
<keyword evidence="8" id="KW-1185">Reference proteome</keyword>
<proteinExistence type="predicted"/>
<dbReference type="OrthoDB" id="2019572at2759"/>
<evidence type="ECO:0000256" key="4">
    <source>
        <dbReference type="SAM" id="SignalP"/>
    </source>
</evidence>
<dbReference type="Gene3D" id="2.60.40.10">
    <property type="entry name" value="Immunoglobulins"/>
    <property type="match status" value="1"/>
</dbReference>
<protein>
    <submittedName>
        <fullName evidence="7">Glyoxal oxidase</fullName>
    </submittedName>
</protein>
<reference evidence="8" key="1">
    <citation type="journal article" date="2014" name="Proc. Natl. Acad. Sci. U.S.A.">
        <title>Extensive sampling of basidiomycete genomes demonstrates inadequacy of the white-rot/brown-rot paradigm for wood decay fungi.</title>
        <authorList>
            <person name="Riley R."/>
            <person name="Salamov A.A."/>
            <person name="Brown D.W."/>
            <person name="Nagy L.G."/>
            <person name="Floudas D."/>
            <person name="Held B.W."/>
            <person name="Levasseur A."/>
            <person name="Lombard V."/>
            <person name="Morin E."/>
            <person name="Otillar R."/>
            <person name="Lindquist E.A."/>
            <person name="Sun H."/>
            <person name="LaButti K.M."/>
            <person name="Schmutz J."/>
            <person name="Jabbour D."/>
            <person name="Luo H."/>
            <person name="Baker S.E."/>
            <person name="Pisabarro A.G."/>
            <person name="Walton J.D."/>
            <person name="Blanchette R.A."/>
            <person name="Henrissat B."/>
            <person name="Martin F."/>
            <person name="Cullen D."/>
            <person name="Hibbett D.S."/>
            <person name="Grigoriev I.V."/>
        </authorList>
    </citation>
    <scope>NUCLEOTIDE SEQUENCE [LARGE SCALE GENOMIC DNA]</scope>
    <source>
        <strain evidence="8">MUCL 33604</strain>
    </source>
</reference>
<keyword evidence="3" id="KW-0472">Membrane</keyword>
<evidence type="ECO:0000259" key="6">
    <source>
        <dbReference type="Pfam" id="PF09118"/>
    </source>
</evidence>
<feature type="region of interest" description="Disordered" evidence="2">
    <location>
        <begin position="598"/>
        <end position="636"/>
    </location>
</feature>
<sequence length="743" mass="77476">MVLLSLLVGALATAGPALAQTAGSFVIAGTTQVSAMMMFLGNEEKVYILDKAEGNAAQINGHPAWGAVWDIASRTATTMDVRSNTFCAAGMHLPNGSYATFGGNAANGANGAAGVNGFNAQYGDYDGNKSIRILNPCMGSDLSSVNCQWYDDPSVLSMQKERWYAAAEPLGDGTVVIIGGFVSGGYINRNVPNVDPEYEGGKAEPTYEFYPSKGPAQVMQFMIKTSGLNSYAHTFLMPSGKMLVQANISTVLFDAINNVETPFPDMPHGVARVYPASGAVAMLPLTPANNYTPTVIFCGGSDMPEADYGDYNWPVANTWLYPASKDCQRITPEPLDGSTPAYVQDDDMLVGRTMGQFIALPDQTLLVINGGINGTAGYASQTGLTAAGAMPFGMSLASGPVERPAIYNPYAPAGQRWSNAGMGTSTIARLYHSSALLLPDASILVAGSNPNADVNLNTVFNTEYRAEIFYPPYWSAPVRPAPTGIPSTLTYGGNMFNITVPASSYTGNVDVAAANTTVMLMRPGWTTHAMNFGQRALQLNNTYTVNNDSSITLHVAQVPPNPNIFQPGPGLVFVVIAGIPSNGTMVIVGNGQVGTQPTAPATLLPPSLKFGQNPSSSSNSTGGSSSGSGGSSSGTQSHTGAIVGGVIGAVAIVGILGAVFGVSMARRKRAARAAIQPTSSPAPMAEAASLMGYGTPQYAGSSRAYTPQHEAPQPTWNTPGRTSSSNLVSDQEGGEYNPYSQNK</sequence>
<dbReference type="SUPFAM" id="SSF50965">
    <property type="entry name" value="Galactose oxidase, central domain"/>
    <property type="match status" value="1"/>
</dbReference>
<feature type="transmembrane region" description="Helical" evidence="3">
    <location>
        <begin position="641"/>
        <end position="662"/>
    </location>
</feature>
<evidence type="ECO:0000259" key="5">
    <source>
        <dbReference type="Pfam" id="PF07250"/>
    </source>
</evidence>
<dbReference type="PANTHER" id="PTHR32208:SF21">
    <property type="entry name" value="LOW QUALITY PROTEIN: ALDEHYDE OXIDASE GLOX-LIKE"/>
    <property type="match status" value="1"/>
</dbReference>
<dbReference type="Pfam" id="PF09118">
    <property type="entry name" value="GO-like_E_set"/>
    <property type="match status" value="1"/>
</dbReference>
<dbReference type="SUPFAM" id="SSF81296">
    <property type="entry name" value="E set domains"/>
    <property type="match status" value="1"/>
</dbReference>
<dbReference type="CDD" id="cd02851">
    <property type="entry name" value="E_set_GO_C"/>
    <property type="match status" value="1"/>
</dbReference>
<accession>A0A067PKE2</accession>
<dbReference type="Gene3D" id="2.130.10.80">
    <property type="entry name" value="Galactose oxidase/kelch, beta-propeller"/>
    <property type="match status" value="1"/>
</dbReference>
<gene>
    <name evidence="7" type="ORF">JAAARDRAFT_37322</name>
</gene>
<feature type="domain" description="Glyoxal oxidase N-terminal" evidence="5">
    <location>
        <begin position="200"/>
        <end position="473"/>
    </location>
</feature>
<dbReference type="InterPro" id="IPR009880">
    <property type="entry name" value="Glyoxal_oxidase_N"/>
</dbReference>